<dbReference type="Proteomes" id="UP000424462">
    <property type="component" value="Chromosome"/>
</dbReference>
<evidence type="ECO:0000256" key="5">
    <source>
        <dbReference type="ARBA" id="ARBA00023211"/>
    </source>
</evidence>
<dbReference type="EC" id="2.2.1.9" evidence="6"/>
<dbReference type="SUPFAM" id="SSF52518">
    <property type="entry name" value="Thiamin diphosphate-binding fold (THDP-binding)"/>
    <property type="match status" value="2"/>
</dbReference>
<evidence type="ECO:0000256" key="3">
    <source>
        <dbReference type="ARBA" id="ARBA00022842"/>
    </source>
</evidence>
<dbReference type="Gene3D" id="3.40.50.1220">
    <property type="entry name" value="TPP-binding domain"/>
    <property type="match status" value="1"/>
</dbReference>
<dbReference type="Pfam" id="PF02776">
    <property type="entry name" value="TPP_enzyme_N"/>
    <property type="match status" value="1"/>
</dbReference>
<dbReference type="CDD" id="cd02009">
    <property type="entry name" value="TPP_SHCHC_synthase"/>
    <property type="match status" value="1"/>
</dbReference>
<keyword evidence="3 6" id="KW-0460">Magnesium</keyword>
<evidence type="ECO:0000313" key="9">
    <source>
        <dbReference type="Proteomes" id="UP000424462"/>
    </source>
</evidence>
<evidence type="ECO:0000256" key="2">
    <source>
        <dbReference type="ARBA" id="ARBA00022723"/>
    </source>
</evidence>
<dbReference type="UniPathway" id="UPA00079"/>
<dbReference type="UniPathway" id="UPA01057">
    <property type="reaction ID" value="UER00164"/>
</dbReference>
<dbReference type="AlphaFoldDB" id="A0A6B8W329"/>
<evidence type="ECO:0000313" key="8">
    <source>
        <dbReference type="EMBL" id="QGU06387.1"/>
    </source>
</evidence>
<proteinExistence type="inferred from homology"/>
<organism evidence="8 9">
    <name type="scientific">Corynebacterium occultum</name>
    <dbReference type="NCBI Taxonomy" id="2675219"/>
    <lineage>
        <taxon>Bacteria</taxon>
        <taxon>Bacillati</taxon>
        <taxon>Actinomycetota</taxon>
        <taxon>Actinomycetes</taxon>
        <taxon>Mycobacteriales</taxon>
        <taxon>Corynebacteriaceae</taxon>
        <taxon>Corynebacterium</taxon>
    </lineage>
</organism>
<protein>
    <recommendedName>
        <fullName evidence="6">2-succinyl-5-enolpyruvyl-6-hydroxy-3-cyclohexene-1-carboxylate synthase</fullName>
        <shortName evidence="6">SEPHCHC synthase</shortName>
        <ecNumber evidence="6">2.2.1.9</ecNumber>
    </recommendedName>
    <alternativeName>
        <fullName evidence="6">Menaquinone biosynthesis protein MenD</fullName>
    </alternativeName>
</protein>
<dbReference type="GO" id="GO:0009234">
    <property type="term" value="P:menaquinone biosynthetic process"/>
    <property type="evidence" value="ECO:0007669"/>
    <property type="project" value="UniProtKB-UniRule"/>
</dbReference>
<dbReference type="GO" id="GO:0030976">
    <property type="term" value="F:thiamine pyrophosphate binding"/>
    <property type="evidence" value="ECO:0007669"/>
    <property type="project" value="UniProtKB-UniRule"/>
</dbReference>
<comment type="subunit">
    <text evidence="6">Homodimer.</text>
</comment>
<keyword evidence="1 6" id="KW-0808">Transferase</keyword>
<comment type="catalytic activity">
    <reaction evidence="6">
        <text>isochorismate + 2-oxoglutarate + H(+) = 5-enolpyruvoyl-6-hydroxy-2-succinyl-cyclohex-3-ene-1-carboxylate + CO2</text>
        <dbReference type="Rhea" id="RHEA:25593"/>
        <dbReference type="ChEBI" id="CHEBI:15378"/>
        <dbReference type="ChEBI" id="CHEBI:16526"/>
        <dbReference type="ChEBI" id="CHEBI:16810"/>
        <dbReference type="ChEBI" id="CHEBI:29780"/>
        <dbReference type="ChEBI" id="CHEBI:58818"/>
        <dbReference type="EC" id="2.2.1.9"/>
    </reaction>
</comment>
<sequence length="542" mass="57211">MSQPESISLATALAAKLAENLSDVVLCPGSRNSPLSLALLARPDIRVHVRLDERSASFLALGMARVQQRPVGVMMTSGTAVANCLPAMVEAAHSHTPLVVISADRPERLIGTGASQSIQQQGLFGSYAPTTQLNDITDLGRVEQAFRASAQVHLNVAFDDPLVGESLPEAGPAVARVSPNSHFVDHGELELDLSLNTLVIMGDEAWPVEGLEDVPTIAEPTAPAPYNPVHPLAAGVFAHQQISANDYVVDTKPKQLVVVGHPTLHREVLALMADPEIQVTLLSRTSQFTDPSGNATRRGSSLKVKGEPSREWLKICAAAAELGATAMRETLEVEEHGFTGLHVAAAVTDTLGTGDTLVLGSSNPVRDASLLGMPFDGVDTYAARGVAGIDGTVSQAVGVALATQAAHPAEPRAPRTVALLGDITFLHDINGLQIGPDERRPENLTIVVANDDGGGIFESLEVGAPGLRRDFDRVFGTPHGADLAALCAGYGVAHREVGTLRELIDALLDTTESPAGYQVIEARITRGTRRALHRQLKEKIGL</sequence>
<reference evidence="8 9" key="1">
    <citation type="submission" date="2019-11" db="EMBL/GenBank/DDBJ databases">
        <title>Complete genome sequence of Corynebacterium kalinowskii 1959, a novel Corynebacterium species isolated from soil of a small paddock in Vilsendorf, Germany.</title>
        <authorList>
            <person name="Schaffert L."/>
            <person name="Ruwe M."/>
            <person name="Milse J."/>
            <person name="Hanuschka K."/>
            <person name="Ortseifen V."/>
            <person name="Droste J."/>
            <person name="Brandt D."/>
            <person name="Schlueter L."/>
            <person name="Kutter Y."/>
            <person name="Vinke S."/>
            <person name="Viehoefer P."/>
            <person name="Jacob L."/>
            <person name="Luebke N.-C."/>
            <person name="Schulte-Berndt E."/>
            <person name="Hain C."/>
            <person name="Linder M."/>
            <person name="Schmidt P."/>
            <person name="Wollenschlaeger L."/>
            <person name="Luttermann T."/>
            <person name="Thieme E."/>
            <person name="Hassa J."/>
            <person name="Haak M."/>
            <person name="Wittchen M."/>
            <person name="Mentz A."/>
            <person name="Persicke M."/>
            <person name="Busche T."/>
            <person name="Ruckert C."/>
        </authorList>
    </citation>
    <scope>NUCLEOTIDE SEQUENCE [LARGE SCALE GENOMIC DNA]</scope>
    <source>
        <strain evidence="8 9">2039</strain>
    </source>
</reference>
<comment type="function">
    <text evidence="6">Catalyzes the thiamine diphosphate-dependent decarboxylation of 2-oxoglutarate and the subsequent addition of the resulting succinic semialdehyde-thiamine pyrophosphate anion to isochorismate to yield 2-succinyl-5-enolpyruvyl-6-hydroxy-3-cyclohexene-1-carboxylate (SEPHCHC).</text>
</comment>
<comment type="cofactor">
    <cofactor evidence="6">
        <name>Mg(2+)</name>
        <dbReference type="ChEBI" id="CHEBI:18420"/>
    </cofactor>
    <cofactor evidence="6">
        <name>Mn(2+)</name>
        <dbReference type="ChEBI" id="CHEBI:29035"/>
    </cofactor>
</comment>
<dbReference type="HAMAP" id="MF_01659">
    <property type="entry name" value="MenD"/>
    <property type="match status" value="1"/>
</dbReference>
<dbReference type="EMBL" id="CP046455">
    <property type="protein sequence ID" value="QGU06387.1"/>
    <property type="molecule type" value="Genomic_DNA"/>
</dbReference>
<comment type="pathway">
    <text evidence="6">Quinol/quinone metabolism; menaquinone biosynthesis.</text>
</comment>
<name>A0A6B8W329_9CORY</name>
<comment type="cofactor">
    <cofactor evidence="6">
        <name>thiamine diphosphate</name>
        <dbReference type="ChEBI" id="CHEBI:58937"/>
    </cofactor>
    <text evidence="6">Binds 1 thiamine pyrophosphate per subunit.</text>
</comment>
<dbReference type="GO" id="GO:0030145">
    <property type="term" value="F:manganese ion binding"/>
    <property type="evidence" value="ECO:0007669"/>
    <property type="project" value="UniProtKB-UniRule"/>
</dbReference>
<dbReference type="PANTHER" id="PTHR42916">
    <property type="entry name" value="2-SUCCINYL-5-ENOLPYRUVYL-6-HYDROXY-3-CYCLOHEXENE-1-CARBOXYLATE SYNTHASE"/>
    <property type="match status" value="1"/>
</dbReference>
<evidence type="ECO:0000256" key="4">
    <source>
        <dbReference type="ARBA" id="ARBA00023052"/>
    </source>
</evidence>
<dbReference type="GO" id="GO:0000287">
    <property type="term" value="F:magnesium ion binding"/>
    <property type="evidence" value="ECO:0007669"/>
    <property type="project" value="UniProtKB-UniRule"/>
</dbReference>
<keyword evidence="4 6" id="KW-0786">Thiamine pyrophosphate</keyword>
<keyword evidence="5 6" id="KW-0464">Manganese</keyword>
<dbReference type="PANTHER" id="PTHR42916:SF1">
    <property type="entry name" value="PROTEIN PHYLLO, CHLOROPLASTIC"/>
    <property type="match status" value="1"/>
</dbReference>
<dbReference type="KEGG" id="cok:COCCU_02140"/>
<keyword evidence="2 6" id="KW-0479">Metal-binding</keyword>
<keyword evidence="6" id="KW-0474">Menaquinone biosynthesis</keyword>
<dbReference type="NCBIfam" id="TIGR00173">
    <property type="entry name" value="menD"/>
    <property type="match status" value="1"/>
</dbReference>
<dbReference type="CDD" id="cd07037">
    <property type="entry name" value="TPP_PYR_MenD"/>
    <property type="match status" value="1"/>
</dbReference>
<feature type="domain" description="Thiamine pyrophosphate enzyme N-terminal TPP-binding" evidence="7">
    <location>
        <begin position="9"/>
        <end position="121"/>
    </location>
</feature>
<dbReference type="Gene3D" id="3.40.50.970">
    <property type="match status" value="2"/>
</dbReference>
<accession>A0A6B8W329</accession>
<dbReference type="GO" id="GO:0070204">
    <property type="term" value="F:2-succinyl-5-enolpyruvyl-6-hydroxy-3-cyclohexene-1-carboxylic-acid synthase activity"/>
    <property type="evidence" value="ECO:0007669"/>
    <property type="project" value="UniProtKB-UniRule"/>
</dbReference>
<keyword evidence="9" id="KW-1185">Reference proteome</keyword>
<gene>
    <name evidence="6 8" type="primary">menD</name>
    <name evidence="8" type="ORF">COCCU_02140</name>
</gene>
<evidence type="ECO:0000259" key="7">
    <source>
        <dbReference type="Pfam" id="PF02776"/>
    </source>
</evidence>
<evidence type="ECO:0000256" key="1">
    <source>
        <dbReference type="ARBA" id="ARBA00022679"/>
    </source>
</evidence>
<dbReference type="InterPro" id="IPR029061">
    <property type="entry name" value="THDP-binding"/>
</dbReference>
<dbReference type="RefSeq" id="WP_156229948.1">
    <property type="nucleotide sequence ID" value="NZ_CP046455.1"/>
</dbReference>
<comment type="pathway">
    <text evidence="6">Quinol/quinone metabolism; 1,4-dihydroxy-2-naphthoate biosynthesis; 1,4-dihydroxy-2-naphthoate from chorismate: step 2/7.</text>
</comment>
<evidence type="ECO:0000256" key="6">
    <source>
        <dbReference type="HAMAP-Rule" id="MF_01659"/>
    </source>
</evidence>
<dbReference type="InterPro" id="IPR012001">
    <property type="entry name" value="Thiamin_PyroP_enz_TPP-bd_dom"/>
</dbReference>
<dbReference type="InterPro" id="IPR004433">
    <property type="entry name" value="MenaQ_synth_MenD"/>
</dbReference>
<dbReference type="PIRSF" id="PIRSF004983">
    <property type="entry name" value="MenD"/>
    <property type="match status" value="1"/>
</dbReference>
<comment type="similarity">
    <text evidence="6">Belongs to the TPP enzyme family. MenD subfamily.</text>
</comment>